<dbReference type="Pfam" id="PF01639">
    <property type="entry name" value="v110"/>
    <property type="match status" value="1"/>
</dbReference>
<dbReference type="Proteomes" id="UP000275389">
    <property type="component" value="Segment"/>
</dbReference>
<gene>
    <name evidence="2" type="primary">MGF 110-12L</name>
    <name evidence="3" type="synonym">110-12L</name>
</gene>
<organismHost>
    <name type="scientific">Sus scrofa</name>
    <name type="common">Pig</name>
    <dbReference type="NCBI Taxonomy" id="9823"/>
</organismHost>
<dbReference type="GeneID" id="41901714"/>
<organismHost>
    <name type="scientific">Ornithodoros moubata</name>
    <name type="common">Soft tick</name>
    <name type="synonym">Argasid tick</name>
    <dbReference type="NCBI Taxonomy" id="6938"/>
</organismHost>
<reference evidence="2 8" key="1">
    <citation type="journal article" date="2015" name="Virus Genes">
        <title>Comparative analysis of the complete genome sequences of Kenyan African swine fever virus isolates within p72 genotypes IX and X.</title>
        <authorList>
            <person name="Bishop R.P."/>
            <person name="Fleischauer C."/>
            <person name="de Villiers E.P."/>
            <person name="Okoth E.A."/>
            <person name="Arias M."/>
            <person name="Gallardo C."/>
            <person name="Upton C."/>
        </authorList>
    </citation>
    <scope>NUCLEOTIDE SEQUENCE [LARGE SCALE GENOMIC DNA]</scope>
    <source>
        <strain evidence="2">Ken06.Bus</strain>
    </source>
</reference>
<evidence type="ECO:0000313" key="3">
    <source>
        <dbReference type="EMBL" id="AXB49238.1"/>
    </source>
</evidence>
<dbReference type="InterPro" id="IPR004848">
    <property type="entry name" value="ASFV_fam_110"/>
</dbReference>
<dbReference type="Proteomes" id="UP000267661">
    <property type="component" value="Segment"/>
</dbReference>
<dbReference type="EMBL" id="MH025918">
    <property type="protein sequence ID" value="AXB49584.1"/>
    <property type="molecule type" value="Genomic_DNA"/>
</dbReference>
<dbReference type="EMBL" id="MH025916">
    <property type="protein sequence ID" value="AXB49238.1"/>
    <property type="molecule type" value="Genomic_DNA"/>
</dbReference>
<organismHost>
    <name type="scientific">Phacochoerus africanus</name>
    <name type="common">Warthog</name>
    <dbReference type="NCBI Taxonomy" id="41426"/>
</organismHost>
<dbReference type="EMBL" id="MH025920">
    <property type="protein sequence ID" value="AXB49928.1"/>
    <property type="molecule type" value="Genomic_DNA"/>
</dbReference>
<accession>A0A0C5BCI2</accession>
<reference evidence="3" key="2">
    <citation type="submission" date="2018-03" db="EMBL/GenBank/DDBJ databases">
        <authorList>
            <person name="Keele B.F."/>
        </authorList>
    </citation>
    <scope>NUCLEOTIDE SEQUENCE</scope>
    <source>
        <strain evidence="6">N10</strain>
        <strain evidence="5">R25</strain>
        <strain evidence="7">R35</strain>
        <strain evidence="4">R7</strain>
        <strain evidence="3">R8</strain>
    </source>
</reference>
<dbReference type="EMBL" id="KM111295">
    <property type="protein sequence ID" value="AJL34188.1"/>
    <property type="molecule type" value="Genomic_DNA"/>
</dbReference>
<evidence type="ECO:0000313" key="8">
    <source>
        <dbReference type="Proteomes" id="UP000101566"/>
    </source>
</evidence>
<evidence type="ECO:0000313" key="6">
    <source>
        <dbReference type="EMBL" id="AXB49757.1"/>
    </source>
</evidence>
<dbReference type="EMBL" id="MH025919">
    <property type="protein sequence ID" value="AXB49757.1"/>
    <property type="molecule type" value="Genomic_DNA"/>
</dbReference>
<dbReference type="Proteomes" id="UP000101566">
    <property type="component" value="Segment"/>
</dbReference>
<proteinExistence type="predicted"/>
<evidence type="ECO:0000313" key="4">
    <source>
        <dbReference type="EMBL" id="AXB49412.1"/>
    </source>
</evidence>
<dbReference type="Proteomes" id="UP000273742">
    <property type="component" value="Segment"/>
</dbReference>
<dbReference type="Proteomes" id="UP000282153">
    <property type="component" value="Segment"/>
</dbReference>
<organism evidence="2 8">
    <name type="scientific">African swine fever virus</name>
    <name type="common">ASFV</name>
    <dbReference type="NCBI Taxonomy" id="10497"/>
    <lineage>
        <taxon>Viruses</taxon>
        <taxon>Varidnaviria</taxon>
        <taxon>Bamfordvirae</taxon>
        <taxon>Nucleocytoviricota</taxon>
        <taxon>Pokkesviricetes</taxon>
        <taxon>Asfuvirales</taxon>
        <taxon>Asfarviridae</taxon>
        <taxon>Asfivirus</taxon>
        <taxon>Asfivirus haemorrhagiae</taxon>
    </lineage>
</organism>
<organismHost>
    <name type="scientific">Potamochoerus larvatus</name>
    <name type="common">Bushpig</name>
    <dbReference type="NCBI Taxonomy" id="273792"/>
</organismHost>
<keyword evidence="1" id="KW-0472">Membrane</keyword>
<feature type="transmembrane region" description="Helical" evidence="1">
    <location>
        <begin position="119"/>
        <end position="142"/>
    </location>
</feature>
<dbReference type="KEGG" id="vg:41901714"/>
<dbReference type="RefSeq" id="YP_009702908.1">
    <property type="nucleotide sequence ID" value="NC_044946.1"/>
</dbReference>
<keyword evidence="1" id="KW-0812">Transmembrane</keyword>
<protein>
    <submittedName>
        <fullName evidence="2">MGF 110-12L</fullName>
    </submittedName>
    <submittedName>
        <fullName evidence="3">p110-12L</fullName>
    </submittedName>
</protein>
<evidence type="ECO:0000256" key="1">
    <source>
        <dbReference type="SAM" id="Phobius"/>
    </source>
</evidence>
<name>A0A0C5BCI2_ASF</name>
<organismHost>
    <name type="scientific">Ornithodoros</name>
    <name type="common">relapsing fever ticks</name>
    <dbReference type="NCBI Taxonomy" id="6937"/>
</organismHost>
<organismHost>
    <name type="scientific">Phacochoerus aethiopicus</name>
    <name type="common">Warthog</name>
    <dbReference type="NCBI Taxonomy" id="85517"/>
</organismHost>
<dbReference type="Proteomes" id="UP000276891">
    <property type="component" value="Segment"/>
</dbReference>
<sequence>MKVFLALLLGYLTILILTYQTPTTQHPPKEELPYWCTYVKNCDLCWDCQDSIYWNKVISESISINSIINCRVTCDSQSQSCFYEILLKIPNHHSMECSYPGSYENEMFMEKWRDENWSIIIKHYCFYLVFSFAFAGCVAFAICKNLRLSTTMKLLMLLSILVCLSQPILNN</sequence>
<evidence type="ECO:0000313" key="5">
    <source>
        <dbReference type="EMBL" id="AXB49584.1"/>
    </source>
</evidence>
<reference evidence="3" key="3">
    <citation type="submission" date="2018-07" db="EMBL/GenBank/DDBJ databases">
        <title>Five whole genome sequences of African swine fever virus genotype IX from domestic pigs in Uganda.</title>
        <authorList>
            <person name="Masembe C."/>
            <person name="Sreenu V.B."/>
            <person name="Filipe A.D.S."/>
            <person name="Wilkie G."/>
            <person name="Ogweng P."/>
            <person name="Mayega F.J."/>
            <person name="Muwanika V."/>
            <person name="Biek R."/>
            <person name="Palmarini M."/>
            <person name="Davison A."/>
        </authorList>
    </citation>
    <scope>NUCLEOTIDE SEQUENCE [LARGE SCALE GENOMIC DNA]</scope>
    <source>
        <strain evidence="6">N10</strain>
        <strain evidence="5">R25</strain>
        <strain evidence="7">R35</strain>
        <strain evidence="4">R7</strain>
        <strain evidence="3">R8</strain>
    </source>
</reference>
<dbReference type="EMBL" id="MH025917">
    <property type="protein sequence ID" value="AXB49412.1"/>
    <property type="molecule type" value="Genomic_DNA"/>
</dbReference>
<keyword evidence="1" id="KW-1133">Transmembrane helix</keyword>
<evidence type="ECO:0000313" key="2">
    <source>
        <dbReference type="EMBL" id="AJL34188.1"/>
    </source>
</evidence>
<evidence type="ECO:0000313" key="7">
    <source>
        <dbReference type="EMBL" id="AXB49928.1"/>
    </source>
</evidence>